<sequence>MDMQKANIIQLGYMDYKEAWDIQHRLHTLRKEDKIIDTILIVEHPHVITMGTRNKSELILLSQEELKAKSVSVYKTERGGEVTYHGPGQLVIYFIIKIQKGLSVKKLVHDIEEAAIRALSEVGIKAGRDEKHPGVWTGNDKIMALGIAIRDRVTMHGLALNVTTDLSCFDWIVPCGIKDRGVTSIEKETGTTYSLEEIATIYARHFAELFSYNLSAAELSDVLSL</sequence>
<comment type="miscellaneous">
    <text evidence="5">In the reaction, the free carboxyl group of octanoic acid is attached via an amide linkage to the epsilon-amino group of a specific lysine residue of lipoyl domains of lipoate-dependent enzymes.</text>
</comment>
<comment type="caution">
    <text evidence="8">The sequence shown here is derived from an EMBL/GenBank/DDBJ whole genome shotgun (WGS) entry which is preliminary data.</text>
</comment>
<proteinExistence type="inferred from homology"/>
<organism evidence="8 9">
    <name type="scientific">Rarispira pelagica</name>
    <dbReference type="NCBI Taxonomy" id="3141764"/>
    <lineage>
        <taxon>Bacteria</taxon>
        <taxon>Pseudomonadati</taxon>
        <taxon>Spirochaetota</taxon>
        <taxon>Spirochaetia</taxon>
        <taxon>Winmispirales</taxon>
        <taxon>Winmispiraceae</taxon>
        <taxon>Rarispira</taxon>
    </lineage>
</organism>
<dbReference type="GO" id="GO:0033819">
    <property type="term" value="F:lipoyl(octanoyl) transferase activity"/>
    <property type="evidence" value="ECO:0007669"/>
    <property type="project" value="UniProtKB-EC"/>
</dbReference>
<dbReference type="EMBL" id="JBCHKQ010000003">
    <property type="protein sequence ID" value="MEM5948317.1"/>
    <property type="molecule type" value="Genomic_DNA"/>
</dbReference>
<gene>
    <name evidence="5 8" type="primary">lipB</name>
    <name evidence="8" type="ORF">WKV44_07150</name>
</gene>
<comment type="pathway">
    <text evidence="1 5 6">Protein modification; protein lipoylation via endogenous pathway; protein N(6)-(lipoyl)lysine from octanoyl-[acyl-carrier-protein]: step 1/2.</text>
</comment>
<evidence type="ECO:0000256" key="4">
    <source>
        <dbReference type="ARBA" id="ARBA00024732"/>
    </source>
</evidence>
<dbReference type="InterPro" id="IPR020605">
    <property type="entry name" value="Octanoyltransferase_CS"/>
</dbReference>
<feature type="binding site" evidence="5">
    <location>
        <begin position="144"/>
        <end position="146"/>
    </location>
    <ligand>
        <name>substrate</name>
    </ligand>
</feature>
<comment type="similarity">
    <text evidence="5 6">Belongs to the LipB family.</text>
</comment>
<dbReference type="RefSeq" id="WP_420069769.1">
    <property type="nucleotide sequence ID" value="NZ_JBCHKQ010000003.1"/>
</dbReference>
<evidence type="ECO:0000256" key="5">
    <source>
        <dbReference type="HAMAP-Rule" id="MF_00013"/>
    </source>
</evidence>
<feature type="domain" description="BPL/LPL catalytic" evidence="7">
    <location>
        <begin position="33"/>
        <end position="214"/>
    </location>
</feature>
<dbReference type="InterPro" id="IPR000544">
    <property type="entry name" value="Octanoyltransferase"/>
</dbReference>
<evidence type="ECO:0000313" key="9">
    <source>
        <dbReference type="Proteomes" id="UP001466331"/>
    </source>
</evidence>
<dbReference type="Proteomes" id="UP001466331">
    <property type="component" value="Unassembled WGS sequence"/>
</dbReference>
<feature type="site" description="Lowers pKa of active site Cys" evidence="5">
    <location>
        <position position="141"/>
    </location>
</feature>
<feature type="active site" description="Acyl-thioester intermediate" evidence="5">
    <location>
        <position position="175"/>
    </location>
</feature>
<dbReference type="NCBIfam" id="TIGR00214">
    <property type="entry name" value="lipB"/>
    <property type="match status" value="1"/>
</dbReference>
<evidence type="ECO:0000256" key="3">
    <source>
        <dbReference type="ARBA" id="ARBA00023315"/>
    </source>
</evidence>
<comment type="function">
    <text evidence="4 5 6">Catalyzes the transfer of endogenously produced octanoic acid from octanoyl-acyl-carrier-protein onto the lipoyl domains of lipoate-dependent enzymes. Lipoyl-ACP can also act as a substrate although octanoyl-ACP is likely to be the physiological substrate.</text>
</comment>
<feature type="binding site" evidence="5">
    <location>
        <begin position="157"/>
        <end position="159"/>
    </location>
    <ligand>
        <name>substrate</name>
    </ligand>
</feature>
<comment type="subcellular location">
    <subcellularLocation>
        <location evidence="5">Cytoplasm</location>
    </subcellularLocation>
</comment>
<keyword evidence="9" id="KW-1185">Reference proteome</keyword>
<dbReference type="EC" id="2.3.1.181" evidence="5 6"/>
<name>A0ABU9UDU9_9SPIR</name>
<evidence type="ECO:0000256" key="1">
    <source>
        <dbReference type="ARBA" id="ARBA00004821"/>
    </source>
</evidence>
<evidence type="ECO:0000256" key="6">
    <source>
        <dbReference type="PIRNR" id="PIRNR016262"/>
    </source>
</evidence>
<dbReference type="InterPro" id="IPR004143">
    <property type="entry name" value="BPL_LPL_catalytic"/>
</dbReference>
<dbReference type="PANTHER" id="PTHR10993:SF7">
    <property type="entry name" value="LIPOYLTRANSFERASE 2, MITOCHONDRIAL-RELATED"/>
    <property type="match status" value="1"/>
</dbReference>
<keyword evidence="3 5" id="KW-0012">Acyltransferase</keyword>
<dbReference type="InterPro" id="IPR045864">
    <property type="entry name" value="aa-tRNA-synth_II/BPL/LPL"/>
</dbReference>
<comment type="catalytic activity">
    <reaction evidence="5 6">
        <text>octanoyl-[ACP] + L-lysyl-[protein] = N(6)-octanoyl-L-lysyl-[protein] + holo-[ACP] + H(+)</text>
        <dbReference type="Rhea" id="RHEA:17665"/>
        <dbReference type="Rhea" id="RHEA-COMP:9636"/>
        <dbReference type="Rhea" id="RHEA-COMP:9685"/>
        <dbReference type="Rhea" id="RHEA-COMP:9752"/>
        <dbReference type="Rhea" id="RHEA-COMP:9928"/>
        <dbReference type="ChEBI" id="CHEBI:15378"/>
        <dbReference type="ChEBI" id="CHEBI:29969"/>
        <dbReference type="ChEBI" id="CHEBI:64479"/>
        <dbReference type="ChEBI" id="CHEBI:78463"/>
        <dbReference type="ChEBI" id="CHEBI:78809"/>
        <dbReference type="EC" id="2.3.1.181"/>
    </reaction>
</comment>
<dbReference type="Pfam" id="PF21948">
    <property type="entry name" value="LplA-B_cat"/>
    <property type="match status" value="1"/>
</dbReference>
<dbReference type="PROSITE" id="PS51733">
    <property type="entry name" value="BPL_LPL_CATALYTIC"/>
    <property type="match status" value="1"/>
</dbReference>
<reference evidence="8 9" key="1">
    <citation type="submission" date="2024-03" db="EMBL/GenBank/DDBJ databases">
        <title>Ignisphaera cupida sp. nov., a hyperthermophilic hydrolytic archaeon from a hot spring of Kamchatka, and proposal of Ignisphaeraceae fam. nov.</title>
        <authorList>
            <person name="Podosokorskaya O.A."/>
            <person name="Elcheninov A.G."/>
            <person name="Maltseva A.I."/>
            <person name="Zayulina K.S."/>
            <person name="Novikov A."/>
            <person name="Merkel A.Y."/>
        </authorList>
    </citation>
    <scope>NUCLEOTIDE SEQUENCE [LARGE SCALE GENOMIC DNA]</scope>
    <source>
        <strain evidence="8 9">38H-sp</strain>
    </source>
</reference>
<keyword evidence="2 5" id="KW-0808">Transferase</keyword>
<evidence type="ECO:0000313" key="8">
    <source>
        <dbReference type="EMBL" id="MEM5948317.1"/>
    </source>
</evidence>
<keyword evidence="5" id="KW-0963">Cytoplasm</keyword>
<dbReference type="CDD" id="cd16444">
    <property type="entry name" value="LipB"/>
    <property type="match status" value="1"/>
</dbReference>
<dbReference type="SUPFAM" id="SSF55681">
    <property type="entry name" value="Class II aaRS and biotin synthetases"/>
    <property type="match status" value="1"/>
</dbReference>
<feature type="binding site" evidence="5">
    <location>
        <begin position="78"/>
        <end position="85"/>
    </location>
    <ligand>
        <name>substrate</name>
    </ligand>
</feature>
<dbReference type="NCBIfam" id="NF010925">
    <property type="entry name" value="PRK14345.1"/>
    <property type="match status" value="1"/>
</dbReference>
<dbReference type="HAMAP" id="MF_00013">
    <property type="entry name" value="LipB"/>
    <property type="match status" value="1"/>
</dbReference>
<dbReference type="PANTHER" id="PTHR10993">
    <property type="entry name" value="OCTANOYLTRANSFERASE"/>
    <property type="match status" value="1"/>
</dbReference>
<evidence type="ECO:0000256" key="2">
    <source>
        <dbReference type="ARBA" id="ARBA00022679"/>
    </source>
</evidence>
<protein>
    <recommendedName>
        <fullName evidence="5 6">Octanoyltransferase</fullName>
        <ecNumber evidence="5 6">2.3.1.181</ecNumber>
    </recommendedName>
    <alternativeName>
        <fullName evidence="5">Lipoate-protein ligase B</fullName>
    </alternativeName>
    <alternativeName>
        <fullName evidence="5">Lipoyl/octanoyl transferase</fullName>
    </alternativeName>
    <alternativeName>
        <fullName evidence="5">Octanoyl-[acyl-carrier-protein]-protein N-octanoyltransferase</fullName>
    </alternativeName>
</protein>
<dbReference type="PIRSF" id="PIRSF016262">
    <property type="entry name" value="LPLase"/>
    <property type="match status" value="1"/>
</dbReference>
<accession>A0ABU9UDU9</accession>
<dbReference type="PROSITE" id="PS01313">
    <property type="entry name" value="LIPB"/>
    <property type="match status" value="1"/>
</dbReference>
<dbReference type="Gene3D" id="3.30.930.10">
    <property type="entry name" value="Bira Bifunctional Protein, Domain 2"/>
    <property type="match status" value="1"/>
</dbReference>
<evidence type="ECO:0000259" key="7">
    <source>
        <dbReference type="PROSITE" id="PS51733"/>
    </source>
</evidence>